<keyword evidence="6" id="KW-0931">ER-Golgi transport</keyword>
<dbReference type="GO" id="GO:0046923">
    <property type="term" value="F:ER retention sequence binding"/>
    <property type="evidence" value="ECO:0007669"/>
    <property type="project" value="InterPro"/>
</dbReference>
<dbReference type="Proteomes" id="UP000322899">
    <property type="component" value="Unassembled WGS sequence"/>
</dbReference>
<dbReference type="EMBL" id="VLTO01000063">
    <property type="protein sequence ID" value="KAA0170148.1"/>
    <property type="molecule type" value="Genomic_DNA"/>
</dbReference>
<protein>
    <recommendedName>
        <fullName evidence="20">ER lumen protein-retaining receptor</fullName>
    </recommendedName>
</protein>
<dbReference type="EMBL" id="VLTN01000012">
    <property type="protein sequence ID" value="KAA0154301.1"/>
    <property type="molecule type" value="Genomic_DNA"/>
</dbReference>
<organism evidence="13 17">
    <name type="scientific">Cafeteria roenbergensis</name>
    <name type="common">Marine flagellate</name>
    <dbReference type="NCBI Taxonomy" id="33653"/>
    <lineage>
        <taxon>Eukaryota</taxon>
        <taxon>Sar</taxon>
        <taxon>Stramenopiles</taxon>
        <taxon>Bigyra</taxon>
        <taxon>Opalozoa</taxon>
        <taxon>Bicosoecida</taxon>
        <taxon>Cafeteriaceae</taxon>
        <taxon>Cafeteria</taxon>
    </lineage>
</organism>
<dbReference type="Proteomes" id="UP000323011">
    <property type="component" value="Unassembled WGS sequence"/>
</dbReference>
<keyword evidence="8 11" id="KW-1133">Transmembrane helix</keyword>
<evidence type="ECO:0000256" key="7">
    <source>
        <dbReference type="ARBA" id="ARBA00022927"/>
    </source>
</evidence>
<dbReference type="PRINTS" id="PR00660">
    <property type="entry name" value="ERLUMENR"/>
</dbReference>
<evidence type="ECO:0008006" key="20">
    <source>
        <dbReference type="Google" id="ProtNLM"/>
    </source>
</evidence>
<dbReference type="AlphaFoldDB" id="A0A5A8CR53"/>
<dbReference type="GO" id="GO:0005789">
    <property type="term" value="C:endoplasmic reticulum membrane"/>
    <property type="evidence" value="ECO:0007669"/>
    <property type="project" value="UniProtKB-SubCell"/>
</dbReference>
<proteinExistence type="inferred from homology"/>
<feature type="transmembrane region" description="Helical" evidence="11">
    <location>
        <begin position="125"/>
        <end position="142"/>
    </location>
</feature>
<dbReference type="OrthoDB" id="7694678at2759"/>
<keyword evidence="5" id="KW-0256">Endoplasmic reticulum</keyword>
<comment type="similarity">
    <text evidence="2">Belongs to the ERD2 family.</text>
</comment>
<evidence type="ECO:0000256" key="11">
    <source>
        <dbReference type="SAM" id="Phobius"/>
    </source>
</evidence>
<evidence type="ECO:0000313" key="13">
    <source>
        <dbReference type="EMBL" id="KAA0154301.1"/>
    </source>
</evidence>
<comment type="caution">
    <text evidence="13">The sequence shown here is derived from an EMBL/GenBank/DDBJ whole genome shotgun (WGS) entry which is preliminary data.</text>
</comment>
<reference evidence="16 17" key="1">
    <citation type="submission" date="2019-07" db="EMBL/GenBank/DDBJ databases">
        <title>Genomes of Cafeteria roenbergensis.</title>
        <authorList>
            <person name="Fischer M.G."/>
            <person name="Hackl T."/>
            <person name="Roman M."/>
        </authorList>
    </citation>
    <scope>NUCLEOTIDE SEQUENCE [LARGE SCALE GENOMIC DNA]</scope>
    <source>
        <strain evidence="13 17">BVI</strain>
        <strain evidence="14 19">Cflag</strain>
        <strain evidence="15 16">E4-10P</strain>
        <strain evidence="12 18">RCC970-E3</strain>
    </source>
</reference>
<dbReference type="InterPro" id="IPR000133">
    <property type="entry name" value="ER_ret_rcpt"/>
</dbReference>
<evidence type="ECO:0000256" key="8">
    <source>
        <dbReference type="ARBA" id="ARBA00022989"/>
    </source>
</evidence>
<dbReference type="GO" id="GO:0016192">
    <property type="term" value="P:vesicle-mediated transport"/>
    <property type="evidence" value="ECO:0007669"/>
    <property type="project" value="UniProtKB-KW"/>
</dbReference>
<evidence type="ECO:0000313" key="16">
    <source>
        <dbReference type="Proteomes" id="UP000322899"/>
    </source>
</evidence>
<evidence type="ECO:0000313" key="18">
    <source>
        <dbReference type="Proteomes" id="UP000324907"/>
    </source>
</evidence>
<keyword evidence="3" id="KW-0813">Transport</keyword>
<accession>A0A5A8CR53</accession>
<dbReference type="GO" id="GO:0006621">
    <property type="term" value="P:protein retention in ER lumen"/>
    <property type="evidence" value="ECO:0007669"/>
    <property type="project" value="InterPro"/>
</dbReference>
<evidence type="ECO:0000256" key="4">
    <source>
        <dbReference type="ARBA" id="ARBA00022692"/>
    </source>
</evidence>
<name>A0A5A8CR53_CAFRO</name>
<feature type="transmembrane region" description="Helical" evidence="11">
    <location>
        <begin position="181"/>
        <end position="206"/>
    </location>
</feature>
<evidence type="ECO:0000313" key="15">
    <source>
        <dbReference type="EMBL" id="KAA0170148.1"/>
    </source>
</evidence>
<evidence type="ECO:0000256" key="3">
    <source>
        <dbReference type="ARBA" id="ARBA00022448"/>
    </source>
</evidence>
<dbReference type="OMA" id="WKSRSCE"/>
<evidence type="ECO:0000256" key="10">
    <source>
        <dbReference type="ARBA" id="ARBA00023170"/>
    </source>
</evidence>
<evidence type="ECO:0000256" key="5">
    <source>
        <dbReference type="ARBA" id="ARBA00022824"/>
    </source>
</evidence>
<dbReference type="Proteomes" id="UP000324907">
    <property type="component" value="Unassembled WGS sequence"/>
</dbReference>
<feature type="transmembrane region" description="Helical" evidence="11">
    <location>
        <begin position="154"/>
        <end position="175"/>
    </location>
</feature>
<keyword evidence="17" id="KW-1185">Reference proteome</keyword>
<dbReference type="EMBL" id="VLTM01000087">
    <property type="protein sequence ID" value="KAA0155525.1"/>
    <property type="molecule type" value="Genomic_DNA"/>
</dbReference>
<dbReference type="GO" id="GO:0015031">
    <property type="term" value="P:protein transport"/>
    <property type="evidence" value="ECO:0007669"/>
    <property type="project" value="UniProtKB-KW"/>
</dbReference>
<dbReference type="Proteomes" id="UP000325113">
    <property type="component" value="Unassembled WGS sequence"/>
</dbReference>
<keyword evidence="4 11" id="KW-0812">Transmembrane</keyword>
<keyword evidence="7" id="KW-0653">Protein transport</keyword>
<comment type="subcellular location">
    <subcellularLocation>
        <location evidence="1">Endoplasmic reticulum membrane</location>
        <topology evidence="1">Multi-pass membrane protein</topology>
    </subcellularLocation>
</comment>
<feature type="transmembrane region" description="Helical" evidence="11">
    <location>
        <begin position="66"/>
        <end position="82"/>
    </location>
</feature>
<keyword evidence="10" id="KW-0675">Receptor</keyword>
<evidence type="ECO:0000313" key="17">
    <source>
        <dbReference type="Proteomes" id="UP000323011"/>
    </source>
</evidence>
<evidence type="ECO:0000313" key="19">
    <source>
        <dbReference type="Proteomes" id="UP000325113"/>
    </source>
</evidence>
<evidence type="ECO:0000256" key="9">
    <source>
        <dbReference type="ARBA" id="ARBA00023136"/>
    </source>
</evidence>
<feature type="transmembrane region" description="Helical" evidence="11">
    <location>
        <begin position="38"/>
        <end position="60"/>
    </location>
</feature>
<evidence type="ECO:0000313" key="14">
    <source>
        <dbReference type="EMBL" id="KAA0155525.1"/>
    </source>
</evidence>
<feature type="transmembrane region" description="Helical" evidence="11">
    <location>
        <begin position="94"/>
        <end position="113"/>
    </location>
</feature>
<keyword evidence="9 11" id="KW-0472">Membrane</keyword>
<gene>
    <name evidence="15" type="ORF">FNF27_06740</name>
    <name evidence="12" type="ORF">FNF28_06853</name>
    <name evidence="13" type="ORF">FNF29_02521</name>
    <name evidence="14" type="ORF">FNF31_06064</name>
</gene>
<evidence type="ECO:0000313" key="12">
    <source>
        <dbReference type="EMBL" id="KAA0154168.1"/>
    </source>
</evidence>
<evidence type="ECO:0000256" key="1">
    <source>
        <dbReference type="ARBA" id="ARBA00004477"/>
    </source>
</evidence>
<feature type="transmembrane region" description="Helical" evidence="11">
    <location>
        <begin position="6"/>
        <end position="26"/>
    </location>
</feature>
<evidence type="ECO:0000256" key="6">
    <source>
        <dbReference type="ARBA" id="ARBA00022892"/>
    </source>
</evidence>
<dbReference type="Pfam" id="PF00810">
    <property type="entry name" value="ER_lumen_recept"/>
    <property type="match status" value="1"/>
</dbReference>
<evidence type="ECO:0000256" key="2">
    <source>
        <dbReference type="ARBA" id="ARBA00010120"/>
    </source>
</evidence>
<dbReference type="EMBL" id="VLTL01000192">
    <property type="protein sequence ID" value="KAA0154168.1"/>
    <property type="molecule type" value="Genomic_DNA"/>
</dbReference>
<sequence length="242" mass="27644">MMNIFRFVGDMSHLASFFLLLAKLIYTKSSTGVSLKTQALYLTVFVCRYLDLLVAFVSWYNELMKIFFIAASAYIVYVVATSTRNSNASDTYRVEFLVIPALVLACFVNETHWSKGGWSLNVMEILWAFSIYLEAVAVLPQLKMLHQLEDTTNITMHYMASLGIYRAFYLLNWVYRLYYEGYWHPIAVVAGIVQTLLYADFFILYYQSVLLRLPSVTGKGGAGGRFSWTSTLNKMMLGSRSS</sequence>
<dbReference type="PANTHER" id="PTHR10585">
    <property type="entry name" value="ER LUMEN PROTEIN RETAINING RECEPTOR"/>
    <property type="match status" value="1"/>
</dbReference>